<dbReference type="PANTHER" id="PTHR12215">
    <property type="entry name" value="PHOSPHOPANTETHEINE TRANSFERASE"/>
    <property type="match status" value="1"/>
</dbReference>
<sequence length="256" mass="28539">MDTTTVTCTALPAVTWQIWSGNDTSLNHNIPVFRIAVSEAAGWLAHLDLVLSPYERARADRYRRADDQIRFRCTRGLLRLLLGQFVRQPPDELQFVQGITKKPALVNPKGYQFNVSHSGDWLLIAIGRIDVGVDLEWISPEFPFQDVSQISFSSREQQYIESCSNPRLGFYQLWTRKEALVKATGKGMDDAFDQIPSLPGTHRTEAMLIGGMGHWEVTGFAVADGYPAAIAYHDPGPSLLVPVFYTLDSGRLIGGD</sequence>
<evidence type="ECO:0000259" key="3">
    <source>
        <dbReference type="Pfam" id="PF01648"/>
    </source>
</evidence>
<dbReference type="PANTHER" id="PTHR12215:SF10">
    <property type="entry name" value="L-AMINOADIPATE-SEMIALDEHYDE DEHYDROGENASE-PHOSPHOPANTETHEINYL TRANSFERASE"/>
    <property type="match status" value="1"/>
</dbReference>
<accession>A0ABR6VZN7</accession>
<dbReference type="Pfam" id="PF22624">
    <property type="entry name" value="AASDHPPT_N"/>
    <property type="match status" value="1"/>
</dbReference>
<proteinExistence type="inferred from homology"/>
<gene>
    <name evidence="5" type="ORF">FH603_294</name>
</gene>
<dbReference type="InterPro" id="IPR008278">
    <property type="entry name" value="4-PPantetheinyl_Trfase_dom"/>
</dbReference>
<evidence type="ECO:0000313" key="6">
    <source>
        <dbReference type="Proteomes" id="UP000700732"/>
    </source>
</evidence>
<evidence type="ECO:0000256" key="1">
    <source>
        <dbReference type="ARBA" id="ARBA00010990"/>
    </source>
</evidence>
<evidence type="ECO:0000259" key="4">
    <source>
        <dbReference type="Pfam" id="PF22624"/>
    </source>
</evidence>
<comment type="similarity">
    <text evidence="1">Belongs to the P-Pant transferase superfamily. Gsp/Sfp/HetI/AcpT family.</text>
</comment>
<comment type="caution">
    <text evidence="5">The sequence shown here is derived from an EMBL/GenBank/DDBJ whole genome shotgun (WGS) entry which is preliminary data.</text>
</comment>
<dbReference type="EMBL" id="VFIA01000002">
    <property type="protein sequence ID" value="MBC3789811.1"/>
    <property type="molecule type" value="Genomic_DNA"/>
</dbReference>
<feature type="domain" description="4'-phosphopantetheinyl transferase" evidence="3">
    <location>
        <begin position="131"/>
        <end position="230"/>
    </location>
</feature>
<dbReference type="Pfam" id="PF01648">
    <property type="entry name" value="ACPS"/>
    <property type="match status" value="1"/>
</dbReference>
<reference evidence="5 6" key="1">
    <citation type="submission" date="2019-06" db="EMBL/GenBank/DDBJ databases">
        <title>Spirosoma utsteinense sp. nov. isolated from Antarctic ice-free soils.</title>
        <authorList>
            <person name="Tahon G."/>
        </authorList>
    </citation>
    <scope>NUCLEOTIDE SEQUENCE [LARGE SCALE GENOMIC DNA]</scope>
    <source>
        <strain evidence="5 6">LMG 31447</strain>
    </source>
</reference>
<organism evidence="5 6">
    <name type="scientific">Spirosoma utsteinense</name>
    <dbReference type="NCBI Taxonomy" id="2585773"/>
    <lineage>
        <taxon>Bacteria</taxon>
        <taxon>Pseudomonadati</taxon>
        <taxon>Bacteroidota</taxon>
        <taxon>Cytophagia</taxon>
        <taxon>Cytophagales</taxon>
        <taxon>Cytophagaceae</taxon>
        <taxon>Spirosoma</taxon>
    </lineage>
</organism>
<evidence type="ECO:0000256" key="2">
    <source>
        <dbReference type="ARBA" id="ARBA00022679"/>
    </source>
</evidence>
<keyword evidence="2 5" id="KW-0808">Transferase</keyword>
<feature type="domain" description="4'-phosphopantetheinyl transferase N-terminal" evidence="4">
    <location>
        <begin position="43"/>
        <end position="125"/>
    </location>
</feature>
<dbReference type="InterPro" id="IPR050559">
    <property type="entry name" value="P-Pant_transferase_sf"/>
</dbReference>
<evidence type="ECO:0000313" key="5">
    <source>
        <dbReference type="EMBL" id="MBC3789811.1"/>
    </source>
</evidence>
<dbReference type="SUPFAM" id="SSF56214">
    <property type="entry name" value="4'-phosphopantetheinyl transferase"/>
    <property type="match status" value="2"/>
</dbReference>
<protein>
    <submittedName>
        <fullName evidence="5">4'-phosphopantetheinyl transferase</fullName>
    </submittedName>
</protein>
<dbReference type="Gene3D" id="3.90.470.20">
    <property type="entry name" value="4'-phosphopantetheinyl transferase domain"/>
    <property type="match status" value="2"/>
</dbReference>
<dbReference type="InterPro" id="IPR055066">
    <property type="entry name" value="AASDHPPT_N"/>
</dbReference>
<name>A0ABR6VZN7_9BACT</name>
<dbReference type="Proteomes" id="UP000700732">
    <property type="component" value="Unassembled WGS sequence"/>
</dbReference>
<dbReference type="GO" id="GO:0016740">
    <property type="term" value="F:transferase activity"/>
    <property type="evidence" value="ECO:0007669"/>
    <property type="project" value="UniProtKB-KW"/>
</dbReference>
<dbReference type="InterPro" id="IPR037143">
    <property type="entry name" value="4-PPantetheinyl_Trfase_dom_sf"/>
</dbReference>
<keyword evidence="6" id="KW-1185">Reference proteome</keyword>
<dbReference type="RefSeq" id="WP_186735314.1">
    <property type="nucleotide sequence ID" value="NZ_VFIA01000002.1"/>
</dbReference>